<proteinExistence type="predicted"/>
<dbReference type="EMBL" id="FNIT01000013">
    <property type="protein sequence ID" value="SDO77823.1"/>
    <property type="molecule type" value="Genomic_DNA"/>
</dbReference>
<protein>
    <submittedName>
        <fullName evidence="1">Uncharacterized protein</fullName>
    </submittedName>
</protein>
<dbReference type="STRING" id="1166073.SAMN05192530_11326"/>
<name>A0A1H0MBM6_9HYPH</name>
<sequence length="45" mass="5030">MAAAATNNVTALNEASSRMTTMMPSFCVPFLFEIERTVNRKQYVS</sequence>
<evidence type="ECO:0000313" key="2">
    <source>
        <dbReference type="Proteomes" id="UP000198793"/>
    </source>
</evidence>
<dbReference type="AlphaFoldDB" id="A0A1H0MBM6"/>
<evidence type="ECO:0000313" key="1">
    <source>
        <dbReference type="EMBL" id="SDO77823.1"/>
    </source>
</evidence>
<accession>A0A1H0MBM6</accession>
<dbReference type="Proteomes" id="UP000198793">
    <property type="component" value="Unassembled WGS sequence"/>
</dbReference>
<keyword evidence="2" id="KW-1185">Reference proteome</keyword>
<reference evidence="1 2" key="1">
    <citation type="submission" date="2016-10" db="EMBL/GenBank/DDBJ databases">
        <authorList>
            <person name="de Groot N.N."/>
        </authorList>
    </citation>
    <scope>NUCLEOTIDE SEQUENCE [LARGE SCALE GENOMIC DNA]</scope>
    <source>
        <strain evidence="2">L7-484,KACC 16230,DSM 25025</strain>
    </source>
</reference>
<organism evidence="1 2">
    <name type="scientific">Aureimonas jatrophae</name>
    <dbReference type="NCBI Taxonomy" id="1166073"/>
    <lineage>
        <taxon>Bacteria</taxon>
        <taxon>Pseudomonadati</taxon>
        <taxon>Pseudomonadota</taxon>
        <taxon>Alphaproteobacteria</taxon>
        <taxon>Hyphomicrobiales</taxon>
        <taxon>Aurantimonadaceae</taxon>
        <taxon>Aureimonas</taxon>
    </lineage>
</organism>
<gene>
    <name evidence="1" type="ORF">SAMN05192530_11326</name>
</gene>